<feature type="region of interest" description="Disordered" evidence="2">
    <location>
        <begin position="212"/>
        <end position="236"/>
    </location>
</feature>
<dbReference type="InterPro" id="IPR017847">
    <property type="entry name" value="T6SS_RhsGE_Vgr_subset"/>
</dbReference>
<feature type="non-terminal residue" evidence="5">
    <location>
        <position position="1"/>
    </location>
</feature>
<dbReference type="EMBL" id="SJDL01000069">
    <property type="protein sequence ID" value="TBW47435.1"/>
    <property type="molecule type" value="Genomic_DNA"/>
</dbReference>
<dbReference type="Pfam" id="PF22178">
    <property type="entry name" value="Gp5_trimer_C"/>
    <property type="match status" value="1"/>
</dbReference>
<evidence type="ECO:0000259" key="3">
    <source>
        <dbReference type="Pfam" id="PF04717"/>
    </source>
</evidence>
<evidence type="ECO:0000313" key="5">
    <source>
        <dbReference type="EMBL" id="TBW47435.1"/>
    </source>
</evidence>
<evidence type="ECO:0000256" key="2">
    <source>
        <dbReference type="SAM" id="MobiDB-lite"/>
    </source>
</evidence>
<name>A0ABY1ZDP2_9GAMM</name>
<gene>
    <name evidence="5" type="primary">tssI</name>
    <name evidence="5" type="ORF">EZI54_22780</name>
</gene>
<dbReference type="NCBIfam" id="TIGR03361">
    <property type="entry name" value="VI_Rhs_Vgr"/>
    <property type="match status" value="1"/>
</dbReference>
<dbReference type="Gene3D" id="2.40.50.230">
    <property type="entry name" value="Gp5 N-terminal domain"/>
    <property type="match status" value="1"/>
</dbReference>
<dbReference type="SUPFAM" id="SSF69349">
    <property type="entry name" value="Phage fibre proteins"/>
    <property type="match status" value="1"/>
</dbReference>
<evidence type="ECO:0000256" key="1">
    <source>
        <dbReference type="ARBA" id="ARBA00005558"/>
    </source>
</evidence>
<dbReference type="InterPro" id="IPR006531">
    <property type="entry name" value="Gp5/Vgr_OB"/>
</dbReference>
<dbReference type="InterPro" id="IPR050708">
    <property type="entry name" value="T6SS_VgrG/RHS"/>
</dbReference>
<evidence type="ECO:0000313" key="6">
    <source>
        <dbReference type="Proteomes" id="UP000313645"/>
    </source>
</evidence>
<sequence length="277" mass="29562">AWLRVSQGWAGGRYGFMALPRIGHEVIVSFLDGDPDQPIITGRTYHATNTPPYALPEHKTRTTLKTQTHKGEGSNELRFEDEADREQIYLHAQKDLDLLTENDRTEVIHHDSHLTVDNDRYAHIQANDHSTVDGEKREKVGQDLSLTVGGTFHQTSGTATLTEAGNEAHYKAGAKVVLDAGAELTIAAGGSFLKLDASGVTLAGPSVKLNSGGAPGSGAGQAAKMPEAPQSLVAPRDEKVEPVALAETGLRPINVESQKAALRKGNATCAICEEKTA</sequence>
<comment type="caution">
    <text evidence="5">The sequence shown here is derived from an EMBL/GenBank/DDBJ whole genome shotgun (WGS) entry which is preliminary data.</text>
</comment>
<dbReference type="InterPro" id="IPR054030">
    <property type="entry name" value="Gp5_Vgr_C"/>
</dbReference>
<reference evidence="5 6" key="1">
    <citation type="submission" date="2019-02" db="EMBL/GenBank/DDBJ databases">
        <title>Marinobacter halodurans sp. nov., a marine bacterium isolated from sea tidal flat.</title>
        <authorList>
            <person name="Yoo Y."/>
            <person name="Lee D.W."/>
            <person name="Kim B.S."/>
            <person name="Kim J.-J."/>
        </authorList>
    </citation>
    <scope>NUCLEOTIDE SEQUENCE [LARGE SCALE GENOMIC DNA]</scope>
    <source>
        <strain evidence="5 6">YJ-S3-2</strain>
    </source>
</reference>
<dbReference type="PANTHER" id="PTHR32305">
    <property type="match status" value="1"/>
</dbReference>
<dbReference type="Proteomes" id="UP000313645">
    <property type="component" value="Unassembled WGS sequence"/>
</dbReference>
<organism evidence="5 6">
    <name type="scientific">Marinobacter halodurans</name>
    <dbReference type="NCBI Taxonomy" id="2528979"/>
    <lineage>
        <taxon>Bacteria</taxon>
        <taxon>Pseudomonadati</taxon>
        <taxon>Pseudomonadota</taxon>
        <taxon>Gammaproteobacteria</taxon>
        <taxon>Pseudomonadales</taxon>
        <taxon>Marinobacteraceae</taxon>
        <taxon>Marinobacter</taxon>
    </lineage>
</organism>
<dbReference type="InterPro" id="IPR037026">
    <property type="entry name" value="Vgr_OB-fold_dom_sf"/>
</dbReference>
<accession>A0ABY1ZDP2</accession>
<feature type="domain" description="Gp5/Type VI secretion system Vgr protein OB-fold" evidence="3">
    <location>
        <begin position="2"/>
        <end position="45"/>
    </location>
</feature>
<dbReference type="PANTHER" id="PTHR32305:SF11">
    <property type="entry name" value="TYPE VI SECRETION SYSTEM SPIKE PROTEIN VGRG3"/>
    <property type="match status" value="1"/>
</dbReference>
<protein>
    <submittedName>
        <fullName evidence="5">Type VI secretion system tip protein VgrG</fullName>
    </submittedName>
</protein>
<proteinExistence type="inferred from homology"/>
<dbReference type="NCBIfam" id="TIGR01646">
    <property type="entry name" value="vgr_GE"/>
    <property type="match status" value="1"/>
</dbReference>
<evidence type="ECO:0000259" key="4">
    <source>
        <dbReference type="Pfam" id="PF22178"/>
    </source>
</evidence>
<feature type="domain" description="Gp5/Type VI secretion system Vgr C-terminal trimerisation" evidence="4">
    <location>
        <begin position="62"/>
        <end position="168"/>
    </location>
</feature>
<comment type="similarity">
    <text evidence="1">Belongs to the VgrG protein family.</text>
</comment>
<dbReference type="RefSeq" id="WP_131484166.1">
    <property type="nucleotide sequence ID" value="NZ_SJDL01000069.1"/>
</dbReference>
<dbReference type="SUPFAM" id="SSF69255">
    <property type="entry name" value="gp5 N-terminal domain-like"/>
    <property type="match status" value="1"/>
</dbReference>
<dbReference type="Pfam" id="PF04717">
    <property type="entry name" value="Phage_base_V"/>
    <property type="match status" value="1"/>
</dbReference>
<dbReference type="InterPro" id="IPR006533">
    <property type="entry name" value="T6SS_Vgr_RhsGE"/>
</dbReference>
<keyword evidence="6" id="KW-1185">Reference proteome</keyword>